<evidence type="ECO:0000313" key="2">
    <source>
        <dbReference type="Proteomes" id="UP000018542"/>
    </source>
</evidence>
<gene>
    <name evidence="1" type="ORF">W911_14305</name>
</gene>
<protein>
    <submittedName>
        <fullName evidence="1">Uncharacterized protein</fullName>
    </submittedName>
</protein>
<dbReference type="EMBL" id="CP006912">
    <property type="protein sequence ID" value="AHB50318.1"/>
    <property type="molecule type" value="Genomic_DNA"/>
</dbReference>
<accession>V5SIH1</accession>
<dbReference type="Proteomes" id="UP000018542">
    <property type="component" value="Chromosome"/>
</dbReference>
<dbReference type="OrthoDB" id="3536122at2"/>
<sequence length="127" mass="13621">MPLTESGRNAIASAIIADSFTSFDNANAHLGAGDSNTAFAASQTDLQASLNKLRRGMEAGYPQRMNNELSFQALFGTDDANWEWTEWGLFNADSAGVMLTRKVDALGTKTNAQSWLLTATLTVEIGS</sequence>
<name>V5SIH1_9HYPH</name>
<dbReference type="PATRIC" id="fig|1029756.8.peg.2977"/>
<dbReference type="STRING" id="1029756.W911_14305"/>
<evidence type="ECO:0000313" key="1">
    <source>
        <dbReference type="EMBL" id="AHB50318.1"/>
    </source>
</evidence>
<organism evidence="1 2">
    <name type="scientific">Hyphomicrobium nitrativorans NL23</name>
    <dbReference type="NCBI Taxonomy" id="1029756"/>
    <lineage>
        <taxon>Bacteria</taxon>
        <taxon>Pseudomonadati</taxon>
        <taxon>Pseudomonadota</taxon>
        <taxon>Alphaproteobacteria</taxon>
        <taxon>Hyphomicrobiales</taxon>
        <taxon>Hyphomicrobiaceae</taxon>
        <taxon>Hyphomicrobium</taxon>
    </lineage>
</organism>
<dbReference type="HOGENOM" id="CLU_1967556_0_0_5"/>
<reference evidence="1 2" key="1">
    <citation type="journal article" date="2014" name="Genome Announc.">
        <title>Complete Genome Sequence of Hyphomicrobium nitrativorans Strain NL23, a Denitrifying Bacterium Isolated from Biofilm of a Methanol-Fed Denitrification System Treating Seawater at the Montreal Biodome.</title>
        <authorList>
            <person name="Martineau C."/>
            <person name="Villeneuve C."/>
            <person name="Mauffrey F."/>
            <person name="Villemur R."/>
        </authorList>
    </citation>
    <scope>NUCLEOTIDE SEQUENCE [LARGE SCALE GENOMIC DNA]</scope>
    <source>
        <strain evidence="1">NL23</strain>
    </source>
</reference>
<dbReference type="KEGG" id="hni:W911_14305"/>
<keyword evidence="2" id="KW-1185">Reference proteome</keyword>
<dbReference type="RefSeq" id="WP_023788175.1">
    <property type="nucleotide sequence ID" value="NC_022997.1"/>
</dbReference>
<proteinExistence type="predicted"/>
<dbReference type="AlphaFoldDB" id="V5SIH1"/>